<reference evidence="2 3" key="1">
    <citation type="journal article" date="2016" name="Sci. Rep.">
        <title>Peltaster fructicola genome reveals evolution from an invasive phytopathogen to an ectophytic parasite.</title>
        <authorList>
            <person name="Xu C."/>
            <person name="Chen H."/>
            <person name="Gleason M.L."/>
            <person name="Xu J.R."/>
            <person name="Liu H."/>
            <person name="Zhang R."/>
            <person name="Sun G."/>
        </authorList>
    </citation>
    <scope>NUCLEOTIDE SEQUENCE [LARGE SCALE GENOMIC DNA]</scope>
    <source>
        <strain evidence="2 3">LNHT1506</strain>
    </source>
</reference>
<evidence type="ECO:0000256" key="1">
    <source>
        <dbReference type="SAM" id="MobiDB-lite"/>
    </source>
</evidence>
<sequence length="184" mass="19883">MSTPTTPSITNGSKDYISPQAVNNNEQQPPPPPPYNESDYDFNYESDCEGSTPDVQLSINANQVVRGSHNLIPINDIPMAHATRISAMLLSAFTQNSKVDSQNVLAPGRPLKVHLNINCGIHIIGDRNVIGNIGITPKIAQRPVGQGVQTTENSAVDRGKRRLADGGEHEASKRLKTTDTALHL</sequence>
<accession>A0A6H0Y578</accession>
<dbReference type="Proteomes" id="UP000503462">
    <property type="component" value="Chromosome 5"/>
</dbReference>
<evidence type="ECO:0000313" key="2">
    <source>
        <dbReference type="EMBL" id="QIX02192.1"/>
    </source>
</evidence>
<evidence type="ECO:0000313" key="3">
    <source>
        <dbReference type="Proteomes" id="UP000503462"/>
    </source>
</evidence>
<gene>
    <name evidence="2" type="ORF">AMS68_007709</name>
</gene>
<feature type="region of interest" description="Disordered" evidence="1">
    <location>
        <begin position="163"/>
        <end position="184"/>
    </location>
</feature>
<proteinExistence type="predicted"/>
<feature type="compositionally biased region" description="Polar residues" evidence="1">
    <location>
        <begin position="1"/>
        <end position="13"/>
    </location>
</feature>
<dbReference type="EMBL" id="CP051143">
    <property type="protein sequence ID" value="QIX02192.1"/>
    <property type="molecule type" value="Genomic_DNA"/>
</dbReference>
<dbReference type="OrthoDB" id="3942467at2759"/>
<feature type="region of interest" description="Disordered" evidence="1">
    <location>
        <begin position="1"/>
        <end position="42"/>
    </location>
</feature>
<protein>
    <submittedName>
        <fullName evidence="2">Uncharacterized protein</fullName>
    </submittedName>
</protein>
<name>A0A6H0Y578_9PEZI</name>
<keyword evidence="3" id="KW-1185">Reference proteome</keyword>
<dbReference type="AlphaFoldDB" id="A0A6H0Y578"/>
<feature type="compositionally biased region" description="Basic and acidic residues" evidence="1">
    <location>
        <begin position="163"/>
        <end position="177"/>
    </location>
</feature>
<organism evidence="2 3">
    <name type="scientific">Peltaster fructicola</name>
    <dbReference type="NCBI Taxonomy" id="286661"/>
    <lineage>
        <taxon>Eukaryota</taxon>
        <taxon>Fungi</taxon>
        <taxon>Dikarya</taxon>
        <taxon>Ascomycota</taxon>
        <taxon>Pezizomycotina</taxon>
        <taxon>Dothideomycetes</taxon>
        <taxon>Dothideomycetes incertae sedis</taxon>
        <taxon>Peltaster</taxon>
    </lineage>
</organism>